<feature type="transmembrane region" description="Helical" evidence="6">
    <location>
        <begin position="94"/>
        <end position="114"/>
    </location>
</feature>
<evidence type="ECO:0000256" key="5">
    <source>
        <dbReference type="ARBA" id="ARBA00023136"/>
    </source>
</evidence>
<dbReference type="InterPro" id="IPR016174">
    <property type="entry name" value="Di-haem_cyt_TM"/>
</dbReference>
<dbReference type="GO" id="GO:0022904">
    <property type="term" value="P:respiratory electron transport chain"/>
    <property type="evidence" value="ECO:0007669"/>
    <property type="project" value="InterPro"/>
</dbReference>
<evidence type="ECO:0000256" key="1">
    <source>
        <dbReference type="ARBA" id="ARBA00004651"/>
    </source>
</evidence>
<feature type="transmembrane region" description="Helical" evidence="6">
    <location>
        <begin position="160"/>
        <end position="185"/>
    </location>
</feature>
<reference evidence="9 10" key="1">
    <citation type="submission" date="2018-03" db="EMBL/GenBank/DDBJ databases">
        <title>Genomic Encyclopedia of Archaeal and Bacterial Type Strains, Phase II (KMG-II): from individual species to whole genera.</title>
        <authorList>
            <person name="Goeker M."/>
        </authorList>
    </citation>
    <scope>NUCLEOTIDE SEQUENCE [LARGE SCALE GENOMIC DNA]</scope>
    <source>
        <strain evidence="9 10">DSM 45211</strain>
    </source>
</reference>
<accession>A0A2P8DZR4</accession>
<organism evidence="9 10">
    <name type="scientific">Haloactinopolyspora alba</name>
    <dbReference type="NCBI Taxonomy" id="648780"/>
    <lineage>
        <taxon>Bacteria</taxon>
        <taxon>Bacillati</taxon>
        <taxon>Actinomycetota</taxon>
        <taxon>Actinomycetes</taxon>
        <taxon>Jiangellales</taxon>
        <taxon>Jiangellaceae</taxon>
        <taxon>Haloactinopolyspora</taxon>
    </lineage>
</organism>
<name>A0A2P8DZR4_9ACTN</name>
<evidence type="ECO:0000256" key="6">
    <source>
        <dbReference type="SAM" id="Phobius"/>
    </source>
</evidence>
<keyword evidence="2" id="KW-1003">Cell membrane</keyword>
<dbReference type="InterPro" id="IPR036374">
    <property type="entry name" value="OxRdtase_Mopterin-bd_sf"/>
</dbReference>
<comment type="subcellular location">
    <subcellularLocation>
        <location evidence="1">Cell membrane</location>
        <topology evidence="1">Multi-pass membrane protein</topology>
    </subcellularLocation>
</comment>
<dbReference type="SUPFAM" id="SSF81342">
    <property type="entry name" value="Transmembrane di-heme cytochromes"/>
    <property type="match status" value="1"/>
</dbReference>
<dbReference type="SUPFAM" id="SSF56524">
    <property type="entry name" value="Oxidoreductase molybdopterin-binding domain"/>
    <property type="match status" value="1"/>
</dbReference>
<feature type="transmembrane region" description="Helical" evidence="6">
    <location>
        <begin position="6"/>
        <end position="26"/>
    </location>
</feature>
<evidence type="ECO:0000259" key="7">
    <source>
        <dbReference type="Pfam" id="PF00174"/>
    </source>
</evidence>
<evidence type="ECO:0000256" key="4">
    <source>
        <dbReference type="ARBA" id="ARBA00022989"/>
    </source>
</evidence>
<dbReference type="AlphaFoldDB" id="A0A2P8DZR4"/>
<dbReference type="GO" id="GO:0009055">
    <property type="term" value="F:electron transfer activity"/>
    <property type="evidence" value="ECO:0007669"/>
    <property type="project" value="InterPro"/>
</dbReference>
<dbReference type="GO" id="GO:0005886">
    <property type="term" value="C:plasma membrane"/>
    <property type="evidence" value="ECO:0007669"/>
    <property type="project" value="UniProtKB-SubCell"/>
</dbReference>
<evidence type="ECO:0000313" key="10">
    <source>
        <dbReference type="Proteomes" id="UP000243528"/>
    </source>
</evidence>
<dbReference type="Pfam" id="PF01292">
    <property type="entry name" value="Ni_hydr_CYTB"/>
    <property type="match status" value="1"/>
</dbReference>
<protein>
    <submittedName>
        <fullName evidence="9">DMSO/TMAO reductase YedYZ molybdopterin-dependent catalytic subunit</fullName>
    </submittedName>
</protein>
<dbReference type="EMBL" id="PYGE01000009">
    <property type="protein sequence ID" value="PSL02701.1"/>
    <property type="molecule type" value="Genomic_DNA"/>
</dbReference>
<dbReference type="Proteomes" id="UP000243528">
    <property type="component" value="Unassembled WGS sequence"/>
</dbReference>
<feature type="domain" description="Oxidoreductase molybdopterin-binding" evidence="7">
    <location>
        <begin position="329"/>
        <end position="476"/>
    </location>
</feature>
<dbReference type="RefSeq" id="WP_205740844.1">
    <property type="nucleotide sequence ID" value="NZ_PYGE01000009.1"/>
</dbReference>
<feature type="domain" description="Cytochrome b561 bacterial/Ni-hydrogenase" evidence="8">
    <location>
        <begin position="7"/>
        <end position="228"/>
    </location>
</feature>
<dbReference type="Pfam" id="PF00174">
    <property type="entry name" value="Oxidored_molyb"/>
    <property type="match status" value="1"/>
</dbReference>
<evidence type="ECO:0000313" key="9">
    <source>
        <dbReference type="EMBL" id="PSL02701.1"/>
    </source>
</evidence>
<evidence type="ECO:0000259" key="8">
    <source>
        <dbReference type="Pfam" id="PF01292"/>
    </source>
</evidence>
<dbReference type="InterPro" id="IPR000572">
    <property type="entry name" value="OxRdtase_Mopterin-bd_dom"/>
</dbReference>
<evidence type="ECO:0000256" key="3">
    <source>
        <dbReference type="ARBA" id="ARBA00022692"/>
    </source>
</evidence>
<dbReference type="InterPro" id="IPR011577">
    <property type="entry name" value="Cyt_b561_bac/Ni-Hgenase"/>
</dbReference>
<dbReference type="PANTHER" id="PTHR43032:SF2">
    <property type="entry name" value="BLL0505 PROTEIN"/>
    <property type="match status" value="1"/>
</dbReference>
<evidence type="ECO:0000256" key="2">
    <source>
        <dbReference type="ARBA" id="ARBA00022475"/>
    </source>
</evidence>
<feature type="transmembrane region" description="Helical" evidence="6">
    <location>
        <begin position="206"/>
        <end position="226"/>
    </location>
</feature>
<keyword evidence="5 6" id="KW-0472">Membrane</keyword>
<sequence>MPDPAIFPWFVVITHALTVFFMLMLARSGIEVLASFPKMYWNDGCPPGREWARFSTKMYGADSRRPWVSLDEEEAWNPVIAMPGRKNLGLGRHWHFMTVHFWIATGIVYIAMVFTSGRWHFLIPTEWSVVPDAIEAVGTYLQFELPAKLPGEPYNAVQKLTYFAVVFLLAPLQIITGAAMSPSVLARFPWYGKLFGGKQGARSIHFIGLCAFAGFVVIHTAMVIIHGLPLGFAKIVLGHETADRSLAVAIGTIALAAIVLIHVLLTVFARLRPRTAQHLLGVVVAPFEGVLSRLFTSRQRYTRADISEYHRVNGYPPVDPEYERMAADDFADYRLPVGGRVANPVSLSLAELRELGWATQICNHNCIQGWNSIAEWGGVPLERLVDLVSPDPDVTHVVFYAMDDKGLTEGEGRYGYFYEAVPIFLARHTQSLLALEMNGAPLPIEHGAPVRVRFETQLGYKMVKWIKAVEFVDDVSTIGLGQGGYREDQLYYANAAGI</sequence>
<keyword evidence="4 6" id="KW-1133">Transmembrane helix</keyword>
<comment type="caution">
    <text evidence="9">The sequence shown here is derived from an EMBL/GenBank/DDBJ whole genome shotgun (WGS) entry which is preliminary data.</text>
</comment>
<keyword evidence="3 6" id="KW-0812">Transmembrane</keyword>
<dbReference type="PANTHER" id="PTHR43032">
    <property type="entry name" value="PROTEIN-METHIONINE-SULFOXIDE REDUCTASE"/>
    <property type="match status" value="1"/>
</dbReference>
<keyword evidence="10" id="KW-1185">Reference proteome</keyword>
<dbReference type="Gene3D" id="3.90.420.10">
    <property type="entry name" value="Oxidoreductase, molybdopterin-binding domain"/>
    <property type="match status" value="1"/>
</dbReference>
<feature type="transmembrane region" description="Helical" evidence="6">
    <location>
        <begin position="246"/>
        <end position="269"/>
    </location>
</feature>
<proteinExistence type="predicted"/>
<dbReference type="Gene3D" id="1.20.950.20">
    <property type="entry name" value="Transmembrane di-heme cytochromes, Chain C"/>
    <property type="match status" value="1"/>
</dbReference>
<gene>
    <name evidence="9" type="ORF">CLV30_1096</name>
</gene>